<dbReference type="Gene3D" id="1.10.10.10">
    <property type="entry name" value="Winged helix-like DNA-binding domain superfamily/Winged helix DNA-binding domain"/>
    <property type="match status" value="1"/>
</dbReference>
<keyword evidence="4" id="KW-1185">Reference proteome</keyword>
<evidence type="ECO:0000313" key="4">
    <source>
        <dbReference type="Proteomes" id="UP000001052"/>
    </source>
</evidence>
<protein>
    <submittedName>
        <fullName evidence="3">Methyltransferase type 11</fullName>
    </submittedName>
</protein>
<dbReference type="RefSeq" id="WP_015751887.1">
    <property type="nucleotide sequence ID" value="NC_013223.1"/>
</dbReference>
<dbReference type="GO" id="GO:0008168">
    <property type="term" value="F:methyltransferase activity"/>
    <property type="evidence" value="ECO:0007669"/>
    <property type="project" value="UniProtKB-KW"/>
</dbReference>
<keyword evidence="3" id="KW-0489">Methyltransferase</keyword>
<accession>C8X2U3</accession>
<feature type="domain" description="Methyltransferase" evidence="1">
    <location>
        <begin position="177"/>
        <end position="296"/>
    </location>
</feature>
<dbReference type="InterPro" id="IPR029063">
    <property type="entry name" value="SAM-dependent_MTases_sf"/>
</dbReference>
<dbReference type="HOGENOM" id="CLU_063529_1_1_7"/>
<dbReference type="Proteomes" id="UP000001052">
    <property type="component" value="Chromosome"/>
</dbReference>
<organism evidence="3 4">
    <name type="scientific">Desulfohalobium retbaense (strain ATCC 49708 / DSM 5692 / JCM 16813 / HR100)</name>
    <dbReference type="NCBI Taxonomy" id="485915"/>
    <lineage>
        <taxon>Bacteria</taxon>
        <taxon>Pseudomonadati</taxon>
        <taxon>Thermodesulfobacteriota</taxon>
        <taxon>Desulfovibrionia</taxon>
        <taxon>Desulfovibrionales</taxon>
        <taxon>Desulfohalobiaceae</taxon>
        <taxon>Desulfohalobium</taxon>
    </lineage>
</organism>
<reference evidence="3 4" key="2">
    <citation type="journal article" date="2010" name="Stand. Genomic Sci.">
        <title>Complete genome sequence of Desulfohalobium retbaense type strain (HR(100)).</title>
        <authorList>
            <person name="Spring S."/>
            <person name="Nolan M."/>
            <person name="Lapidus A."/>
            <person name="Glavina Del Rio T."/>
            <person name="Copeland A."/>
            <person name="Tice H."/>
            <person name="Cheng J.F."/>
            <person name="Lucas S."/>
            <person name="Land M."/>
            <person name="Chen F."/>
            <person name="Bruce D."/>
            <person name="Goodwin L."/>
            <person name="Pitluck S."/>
            <person name="Ivanova N."/>
            <person name="Mavromatis K."/>
            <person name="Mikhailova N."/>
            <person name="Pati A."/>
            <person name="Chen A."/>
            <person name="Palaniappan K."/>
            <person name="Hauser L."/>
            <person name="Chang Y.J."/>
            <person name="Jeffries C.D."/>
            <person name="Munk C."/>
            <person name="Kiss H."/>
            <person name="Chain P."/>
            <person name="Han C."/>
            <person name="Brettin T."/>
            <person name="Detter J.C."/>
            <person name="Schuler E."/>
            <person name="Goker M."/>
            <person name="Rohde M."/>
            <person name="Bristow J."/>
            <person name="Eisen J.A."/>
            <person name="Markowitz V."/>
            <person name="Hugenholtz P."/>
            <person name="Kyrpides N.C."/>
            <person name="Klenk H.P."/>
        </authorList>
    </citation>
    <scope>NUCLEOTIDE SEQUENCE [LARGE SCALE GENOMIC DNA]</scope>
    <source>
        <strain evidence="3 4">DSM 5692</strain>
    </source>
</reference>
<evidence type="ECO:0000313" key="3">
    <source>
        <dbReference type="EMBL" id="ACV68740.1"/>
    </source>
</evidence>
<dbReference type="InterPro" id="IPR048711">
    <property type="entry name" value="WHD_Rv2258c"/>
</dbReference>
<proteinExistence type="predicted"/>
<dbReference type="PANTHER" id="PTHR45128:SF1">
    <property type="entry name" value="S-ADENOSYLMETHIONINE-DEPENDENT METHYLTRANSFERASE RV2258C"/>
    <property type="match status" value="1"/>
</dbReference>
<dbReference type="GO" id="GO:0032259">
    <property type="term" value="P:methylation"/>
    <property type="evidence" value="ECO:0007669"/>
    <property type="project" value="UniProtKB-KW"/>
</dbReference>
<dbReference type="InterPro" id="IPR025714">
    <property type="entry name" value="Methyltranfer_dom"/>
</dbReference>
<dbReference type="CDD" id="cd02440">
    <property type="entry name" value="AdoMet_MTases"/>
    <property type="match status" value="1"/>
</dbReference>
<dbReference type="OrthoDB" id="5449367at2"/>
<dbReference type="SUPFAM" id="SSF46785">
    <property type="entry name" value="Winged helix' DNA-binding domain"/>
    <property type="match status" value="1"/>
</dbReference>
<reference evidence="4" key="1">
    <citation type="submission" date="2009-09" db="EMBL/GenBank/DDBJ databases">
        <title>The complete chromosome of Desulfohalobium retbaense DSM 5692.</title>
        <authorList>
            <consortium name="US DOE Joint Genome Institute (JGI-PGF)"/>
            <person name="Lucas S."/>
            <person name="Copeland A."/>
            <person name="Lapidus A."/>
            <person name="Glavina del Rio T."/>
            <person name="Dalin E."/>
            <person name="Tice H."/>
            <person name="Bruce D."/>
            <person name="Goodwin L."/>
            <person name="Pitluck S."/>
            <person name="Kyrpides N."/>
            <person name="Mavromatis K."/>
            <person name="Ivanova N."/>
            <person name="Mikhailova N."/>
            <person name="Munk A.C."/>
            <person name="Brettin T."/>
            <person name="Detter J.C."/>
            <person name="Han C."/>
            <person name="Tapia R."/>
            <person name="Larimer F."/>
            <person name="Land M."/>
            <person name="Hauser L."/>
            <person name="Markowitz V."/>
            <person name="Cheng J.-F."/>
            <person name="Hugenholtz P."/>
            <person name="Woyke T."/>
            <person name="Wu D."/>
            <person name="Spring S."/>
            <person name="Klenk H.-P."/>
            <person name="Eisen J.A."/>
        </authorList>
    </citation>
    <scope>NUCLEOTIDE SEQUENCE [LARGE SCALE GENOMIC DNA]</scope>
    <source>
        <strain evidence="4">DSM 5692</strain>
    </source>
</reference>
<evidence type="ECO:0000259" key="1">
    <source>
        <dbReference type="Pfam" id="PF13847"/>
    </source>
</evidence>
<evidence type="ECO:0000259" key="2">
    <source>
        <dbReference type="Pfam" id="PF21320"/>
    </source>
</evidence>
<feature type="domain" description="S-adenosylmethionine-dependent methyltransferase Rv2258c-like winged HTH" evidence="2">
    <location>
        <begin position="24"/>
        <end position="101"/>
    </location>
</feature>
<name>C8X2U3_DESRD</name>
<keyword evidence="3" id="KW-0808">Transferase</keyword>
<dbReference type="InterPro" id="IPR053173">
    <property type="entry name" value="SAM-binding_MTase"/>
</dbReference>
<dbReference type="AlphaFoldDB" id="C8X2U3"/>
<gene>
    <name evidence="3" type="ordered locus">Dret_1453</name>
</gene>
<dbReference type="Pfam" id="PF21320">
    <property type="entry name" value="WHD_Rv2258c"/>
    <property type="match status" value="1"/>
</dbReference>
<dbReference type="Pfam" id="PF13847">
    <property type="entry name" value="Methyltransf_31"/>
    <property type="match status" value="1"/>
</dbReference>
<dbReference type="InterPro" id="IPR036388">
    <property type="entry name" value="WH-like_DNA-bd_sf"/>
</dbReference>
<dbReference type="PANTHER" id="PTHR45128">
    <property type="entry name" value="METHYLTRANSFERASE TYPE 11"/>
    <property type="match status" value="1"/>
</dbReference>
<dbReference type="eggNOG" id="COG2227">
    <property type="taxonomic scope" value="Bacteria"/>
</dbReference>
<dbReference type="InterPro" id="IPR036390">
    <property type="entry name" value="WH_DNA-bd_sf"/>
</dbReference>
<dbReference type="EMBL" id="CP001734">
    <property type="protein sequence ID" value="ACV68740.1"/>
    <property type="molecule type" value="Genomic_DNA"/>
</dbReference>
<dbReference type="Gene3D" id="3.40.50.150">
    <property type="entry name" value="Vaccinia Virus protein VP39"/>
    <property type="match status" value="1"/>
</dbReference>
<sequence length="366" mass="39794">MSTPSEAKRREFAHTMSEILNHGALNLAMGVGYRLGLFDVLCRLAAPASVSQIAEAAALDPRYIREWLGVMTCGRIVELSHDTNGEDLFFLPPEHAAFLTRDSSSNMGVYTQELPLLAQSAYDAVAAAFATGEGVGYERYPDFQAFMAQLADAKHEQTLLTTFLPSVAQGAIQDRLHYGIRVCDVGCGRGTAVLLMAEAFPRSTFVGLDIDSATVDLARNTAAARGLTNVRFVCRDAAVLEDAADWQDCFDYVTAFDAIHDQPHPDHALRGVRHMLAPNGVFSLVDIAAESDLAGNQVHPMGPFLYTVSLMHCMPVGLVGNGAGLGMMWGRQTALRMLETAGFTQVTVREIPEDPFNHHFECRSPS</sequence>
<dbReference type="SUPFAM" id="SSF53335">
    <property type="entry name" value="S-adenosyl-L-methionine-dependent methyltransferases"/>
    <property type="match status" value="1"/>
</dbReference>
<dbReference type="KEGG" id="drt:Dret_1453"/>